<dbReference type="Gene3D" id="3.90.190.10">
    <property type="entry name" value="Protein tyrosine phosphatase superfamily"/>
    <property type="match status" value="1"/>
</dbReference>
<evidence type="ECO:0000313" key="2">
    <source>
        <dbReference type="Proteomes" id="UP000051681"/>
    </source>
</evidence>
<dbReference type="InterPro" id="IPR029021">
    <property type="entry name" value="Prot-tyrosine_phosphatase-like"/>
</dbReference>
<dbReference type="SUPFAM" id="SSF52799">
    <property type="entry name" value="(Phosphotyrosine protein) phosphatases II"/>
    <property type="match status" value="1"/>
</dbReference>
<keyword evidence="2" id="KW-1185">Reference proteome</keyword>
<proteinExistence type="predicted"/>
<gene>
    <name evidence="1" type="ORF">TM5383_01019</name>
</gene>
<dbReference type="STRING" id="340021.TM5383_01019"/>
<dbReference type="InterPro" id="IPR026893">
    <property type="entry name" value="Tyr/Ser_Pase_IphP-type"/>
</dbReference>
<sequence>MGIIKKFNDFERGRTLPSPLDLNNPEHRKKAEYHFRWADHAVLRTYWTNFAEIAPGAYRSNQPDPARWEEYAQMGIKSVINLRGVSEKAPHFLFEEECTNRLGMTRYDLSFGARAAPKVQTLLSLLEIFHKIEKPFLLHCKSGADRAGLASAIYQHAIAGRPIEEAQKMLSFRFLHLKFTKTGILDLFLAQYAERHIETGIEFEDWVRTEYDPKALQDAFSKRRIIPL</sequence>
<dbReference type="OrthoDB" id="9814896at2"/>
<dbReference type="EMBL" id="CYSF01000006">
    <property type="protein sequence ID" value="CUH83817.1"/>
    <property type="molecule type" value="Genomic_DNA"/>
</dbReference>
<dbReference type="Pfam" id="PF13350">
    <property type="entry name" value="Y_phosphatase3"/>
    <property type="match status" value="1"/>
</dbReference>
<dbReference type="Proteomes" id="UP000051681">
    <property type="component" value="Unassembled WGS sequence"/>
</dbReference>
<organism evidence="1 2">
    <name type="scientific">Thalassovita mediterranea</name>
    <dbReference type="NCBI Taxonomy" id="340021"/>
    <lineage>
        <taxon>Bacteria</taxon>
        <taxon>Pseudomonadati</taxon>
        <taxon>Pseudomonadota</taxon>
        <taxon>Alphaproteobacteria</taxon>
        <taxon>Rhodobacterales</taxon>
        <taxon>Roseobacteraceae</taxon>
        <taxon>Thalassovita</taxon>
    </lineage>
</organism>
<evidence type="ECO:0000313" key="1">
    <source>
        <dbReference type="EMBL" id="CUH83817.1"/>
    </source>
</evidence>
<reference evidence="1 2" key="1">
    <citation type="submission" date="2015-09" db="EMBL/GenBank/DDBJ databases">
        <authorList>
            <consortium name="Swine Surveillance"/>
        </authorList>
    </citation>
    <scope>NUCLEOTIDE SEQUENCE [LARGE SCALE GENOMIC DNA]</scope>
    <source>
        <strain evidence="1 2">CECT 8383</strain>
    </source>
</reference>
<dbReference type="RefSeq" id="WP_058317948.1">
    <property type="nucleotide sequence ID" value="NZ_CYSF01000006.1"/>
</dbReference>
<dbReference type="AlphaFoldDB" id="A0A0P1H145"/>
<protein>
    <submittedName>
        <fullName evidence="1">Protein tyrosine/serine phosphatase</fullName>
    </submittedName>
</protein>
<dbReference type="GO" id="GO:0004721">
    <property type="term" value="F:phosphoprotein phosphatase activity"/>
    <property type="evidence" value="ECO:0007669"/>
    <property type="project" value="InterPro"/>
</dbReference>
<accession>A0A0P1H145</accession>
<name>A0A0P1H145_9RHOB</name>